<evidence type="ECO:0000256" key="1">
    <source>
        <dbReference type="SAM" id="Phobius"/>
    </source>
</evidence>
<feature type="transmembrane region" description="Helical" evidence="1">
    <location>
        <begin position="61"/>
        <end position="84"/>
    </location>
</feature>
<dbReference type="AlphaFoldDB" id="A0A5B8XVG5"/>
<reference evidence="2 3" key="1">
    <citation type="submission" date="2019-08" db="EMBL/GenBank/DDBJ databases">
        <authorList>
            <person name="Liang Q."/>
        </authorList>
    </citation>
    <scope>NUCLEOTIDE SEQUENCE [LARGE SCALE GENOMIC DNA]</scope>
    <source>
        <strain evidence="2 3">V1718</strain>
    </source>
</reference>
<keyword evidence="1" id="KW-1133">Transmembrane helix</keyword>
<protein>
    <submittedName>
        <fullName evidence="2">Succinate dehydrogenase cytochrome b subunit</fullName>
    </submittedName>
</protein>
<dbReference type="KEGG" id="bbae:FRD01_20515"/>
<evidence type="ECO:0000313" key="3">
    <source>
        <dbReference type="Proteomes" id="UP000321595"/>
    </source>
</evidence>
<name>A0A5B8XVG5_9DELT</name>
<dbReference type="CDD" id="cd03498">
    <property type="entry name" value="SQR_TypeB_2_TM"/>
    <property type="match status" value="1"/>
</dbReference>
<dbReference type="InterPro" id="IPR034804">
    <property type="entry name" value="SQR/QFR_C/D"/>
</dbReference>
<dbReference type="EMBL" id="CP042467">
    <property type="protein sequence ID" value="QED29575.1"/>
    <property type="molecule type" value="Genomic_DNA"/>
</dbReference>
<proteinExistence type="predicted"/>
<dbReference type="InterPro" id="IPR011138">
    <property type="entry name" value="Cytochrome_b-558"/>
</dbReference>
<accession>A0A5B8XVG5</accession>
<dbReference type="RefSeq" id="WP_146962808.1">
    <property type="nucleotide sequence ID" value="NZ_CP042467.1"/>
</dbReference>
<keyword evidence="1" id="KW-0812">Transmembrane</keyword>
<evidence type="ECO:0000313" key="2">
    <source>
        <dbReference type="EMBL" id="QED29575.1"/>
    </source>
</evidence>
<keyword evidence="3" id="KW-1185">Reference proteome</keyword>
<feature type="transmembrane region" description="Helical" evidence="1">
    <location>
        <begin position="203"/>
        <end position="228"/>
    </location>
</feature>
<organism evidence="2 3">
    <name type="scientific">Microvenator marinus</name>
    <dbReference type="NCBI Taxonomy" id="2600177"/>
    <lineage>
        <taxon>Bacteria</taxon>
        <taxon>Deltaproteobacteria</taxon>
        <taxon>Bradymonadales</taxon>
        <taxon>Microvenatoraceae</taxon>
        <taxon>Microvenator</taxon>
    </lineage>
</organism>
<gene>
    <name evidence="2" type="ORF">FRD01_20515</name>
</gene>
<dbReference type="Proteomes" id="UP000321595">
    <property type="component" value="Chromosome"/>
</dbReference>
<feature type="transmembrane region" description="Helical" evidence="1">
    <location>
        <begin position="162"/>
        <end position="182"/>
    </location>
</feature>
<dbReference type="GO" id="GO:0016020">
    <property type="term" value="C:membrane"/>
    <property type="evidence" value="ECO:0007669"/>
    <property type="project" value="InterPro"/>
</dbReference>
<sequence>MLTFKKALSSSIGKKYLMAASGLLLIGFLVTHLAANLLLYLPDGTAFNMYAKGLKDLGPGLWVLESGLFGLFLLHIAVGVKLHFASPKGRPKGYVAGQSSKGGQSKYGISSNAMKWTGGILALFLVGHVAWFRFEVGVEGDYMTTLNGEPARDLHRLVVDTFQNPIVVVVYSAVMALLFFHLRHGFWSAFQSLGAMAPKYDKAIYGAGFVVAALLAAGFLGLPSYIYFMK</sequence>
<dbReference type="SUPFAM" id="SSF81343">
    <property type="entry name" value="Fumarate reductase respiratory complex transmembrane subunits"/>
    <property type="match status" value="1"/>
</dbReference>
<feature type="transmembrane region" description="Helical" evidence="1">
    <location>
        <begin position="16"/>
        <end position="41"/>
    </location>
</feature>
<dbReference type="Gene3D" id="1.20.1300.10">
    <property type="entry name" value="Fumarate reductase/succinate dehydrogenase, transmembrane subunit"/>
    <property type="match status" value="1"/>
</dbReference>
<dbReference type="NCBIfam" id="TIGR02046">
    <property type="entry name" value="sdhC_b558_fam"/>
    <property type="match status" value="1"/>
</dbReference>
<keyword evidence="1" id="KW-0472">Membrane</keyword>
<dbReference type="OrthoDB" id="9802842at2"/>